<dbReference type="PANTHER" id="PTHR40070">
    <property type="entry name" value="UPF0478 PROTEIN YTXG"/>
    <property type="match status" value="1"/>
</dbReference>
<comment type="caution">
    <text evidence="1">The sequence shown here is derived from an EMBL/GenBank/DDBJ whole genome shotgun (WGS) entry which is preliminary data.</text>
</comment>
<evidence type="ECO:0000313" key="2">
    <source>
        <dbReference type="Proteomes" id="UP001275315"/>
    </source>
</evidence>
<dbReference type="Proteomes" id="UP001275315">
    <property type="component" value="Unassembled WGS sequence"/>
</dbReference>
<dbReference type="EMBL" id="JAWDIQ010000001">
    <property type="protein sequence ID" value="MDY0408716.1"/>
    <property type="molecule type" value="Genomic_DNA"/>
</dbReference>
<evidence type="ECO:0000313" key="1">
    <source>
        <dbReference type="EMBL" id="MDY0408716.1"/>
    </source>
</evidence>
<sequence length="72" mass="8056">MFAEDVINKTGKLEGIFDGAKGIGETLMDFNESIKHITSQISRNASQNQEKAAQSVKWGAALFDLWKKNRNK</sequence>
<protein>
    <submittedName>
        <fullName evidence="1">Uncharacterized protein</fullName>
    </submittedName>
</protein>
<name>A0ABU5CS59_9BACI</name>
<proteinExistence type="predicted"/>
<dbReference type="RefSeq" id="WP_320379429.1">
    <property type="nucleotide sequence ID" value="NZ_JAWDIQ010000001.1"/>
</dbReference>
<reference evidence="1 2" key="1">
    <citation type="submission" date="2023-10" db="EMBL/GenBank/DDBJ databases">
        <title>Virgibacillus soli CC-YMP-6 genome.</title>
        <authorList>
            <person name="Miliotis G."/>
            <person name="Sengupta P."/>
            <person name="Hameed A."/>
            <person name="Chuvochina M."/>
            <person name="Mcdonagh F."/>
            <person name="Simpson A.C."/>
            <person name="Singh N.K."/>
            <person name="Rekha P.D."/>
            <person name="Raman K."/>
            <person name="Hugenholtz P."/>
            <person name="Venkateswaran K."/>
        </authorList>
    </citation>
    <scope>NUCLEOTIDE SEQUENCE [LARGE SCALE GENOMIC DNA]</scope>
    <source>
        <strain evidence="1 2">CC-YMP-6</strain>
    </source>
</reference>
<keyword evidence="2" id="KW-1185">Reference proteome</keyword>
<organism evidence="1 2">
    <name type="scientific">Paracerasibacillus soli</name>
    <dbReference type="NCBI Taxonomy" id="480284"/>
    <lineage>
        <taxon>Bacteria</taxon>
        <taxon>Bacillati</taxon>
        <taxon>Bacillota</taxon>
        <taxon>Bacilli</taxon>
        <taxon>Bacillales</taxon>
        <taxon>Bacillaceae</taxon>
        <taxon>Paracerasibacillus</taxon>
    </lineage>
</organism>
<dbReference type="PANTHER" id="PTHR40070:SF1">
    <property type="entry name" value="UPF0478 PROTEIN YTXG"/>
    <property type="match status" value="1"/>
</dbReference>
<accession>A0ABU5CS59</accession>
<gene>
    <name evidence="1" type="ORF">RWD45_09310</name>
</gene>